<dbReference type="RefSeq" id="WP_200242002.1">
    <property type="nucleotide sequence ID" value="NZ_NRRV01000086.1"/>
</dbReference>
<gene>
    <name evidence="15" type="ORF">CKO31_22420</name>
</gene>
<dbReference type="SMART" id="SM00936">
    <property type="entry name" value="PBP5_C"/>
    <property type="match status" value="1"/>
</dbReference>
<dbReference type="SUPFAM" id="SSF56601">
    <property type="entry name" value="beta-lactamase/transpeptidase-like"/>
    <property type="match status" value="1"/>
</dbReference>
<dbReference type="PANTHER" id="PTHR21581">
    <property type="entry name" value="D-ALANYL-D-ALANINE CARBOXYPEPTIDASE"/>
    <property type="match status" value="1"/>
</dbReference>
<sequence>MTAKARPARFAPILAVAIVLLGTVGMAPRGVQAMEIPQPPQLGARGHLLLDFDSGTILAEHNAGERLEPASLTKIMTAYVVFRELADGNLTLDEEASISEKAWRTGGSKMFIEVGKRVSIEDLLKGMIVQSGNDASVALAEHIAGTEETFAEMMNREAARLGMTNSNFVNAAGLPDPEHYTTPRDIAKVAAAIIREFPEYYAWYSLPDFTYNDIKQSNRNKLLKLDPSVDGIKTGHTQAAGYCLISSAERDDRRLIAVVMGTDSDRQRVADSQALLNYGFSFFETHRPFAGGEPVERLRVWGGDEIELPVGPMRDLYITIPRGGYAQLSAELEPAAEITAPVAWGDVVGEIVLRLDDTEIRREPAVALADVARGNMLRRGWDAVLRRF</sequence>
<evidence type="ECO:0000313" key="15">
    <source>
        <dbReference type="EMBL" id="MBK1633453.1"/>
    </source>
</evidence>
<dbReference type="InterPro" id="IPR018044">
    <property type="entry name" value="Peptidase_S11"/>
</dbReference>
<keyword evidence="9" id="KW-0133">Cell shape</keyword>
<dbReference type="PANTHER" id="PTHR21581:SF6">
    <property type="entry name" value="TRAFFICKING PROTEIN PARTICLE COMPLEX SUBUNIT 12"/>
    <property type="match status" value="1"/>
</dbReference>
<keyword evidence="16" id="KW-1185">Reference proteome</keyword>
<dbReference type="InterPro" id="IPR001967">
    <property type="entry name" value="Peptidase_S11_N"/>
</dbReference>
<dbReference type="Proteomes" id="UP000748752">
    <property type="component" value="Unassembled WGS sequence"/>
</dbReference>
<comment type="similarity">
    <text evidence="3 13">Belongs to the peptidase S11 family.</text>
</comment>
<dbReference type="InterPro" id="IPR012338">
    <property type="entry name" value="Beta-lactam/transpept-like"/>
</dbReference>
<evidence type="ECO:0000256" key="9">
    <source>
        <dbReference type="ARBA" id="ARBA00022960"/>
    </source>
</evidence>
<dbReference type="Pfam" id="PF00768">
    <property type="entry name" value="Peptidase_S11"/>
    <property type="match status" value="1"/>
</dbReference>
<organism evidence="15 16">
    <name type="scientific">Thiohalocapsa halophila</name>
    <dbReference type="NCBI Taxonomy" id="69359"/>
    <lineage>
        <taxon>Bacteria</taxon>
        <taxon>Pseudomonadati</taxon>
        <taxon>Pseudomonadota</taxon>
        <taxon>Gammaproteobacteria</taxon>
        <taxon>Chromatiales</taxon>
        <taxon>Chromatiaceae</taxon>
        <taxon>Thiohalocapsa</taxon>
    </lineage>
</organism>
<evidence type="ECO:0000256" key="12">
    <source>
        <dbReference type="ARBA" id="ARBA00034000"/>
    </source>
</evidence>
<dbReference type="PRINTS" id="PR00725">
    <property type="entry name" value="DADACBPTASE1"/>
</dbReference>
<evidence type="ECO:0000256" key="2">
    <source>
        <dbReference type="ARBA" id="ARBA00004752"/>
    </source>
</evidence>
<evidence type="ECO:0000256" key="7">
    <source>
        <dbReference type="ARBA" id="ARBA00022729"/>
    </source>
</evidence>
<dbReference type="EMBL" id="NRRV01000086">
    <property type="protein sequence ID" value="MBK1633453.1"/>
    <property type="molecule type" value="Genomic_DNA"/>
</dbReference>
<evidence type="ECO:0000256" key="4">
    <source>
        <dbReference type="ARBA" id="ARBA00012448"/>
    </source>
</evidence>
<name>A0ABS1CND4_9GAMM</name>
<evidence type="ECO:0000259" key="14">
    <source>
        <dbReference type="SMART" id="SM00936"/>
    </source>
</evidence>
<feature type="domain" description="Peptidase S11 D-Ala-D-Ala carboxypeptidase A C-terminal" evidence="14">
    <location>
        <begin position="283"/>
        <end position="373"/>
    </location>
</feature>
<evidence type="ECO:0000256" key="3">
    <source>
        <dbReference type="ARBA" id="ARBA00007164"/>
    </source>
</evidence>
<evidence type="ECO:0000313" key="16">
    <source>
        <dbReference type="Proteomes" id="UP000748752"/>
    </source>
</evidence>
<dbReference type="InterPro" id="IPR015956">
    <property type="entry name" value="Peniciliin-bd_prot_C_sf"/>
</dbReference>
<comment type="function">
    <text evidence="1">Removes C-terminal D-alanyl residues from sugar-peptide cell wall precursors.</text>
</comment>
<keyword evidence="10" id="KW-0573">Peptidoglycan synthesis</keyword>
<evidence type="ECO:0000256" key="11">
    <source>
        <dbReference type="ARBA" id="ARBA00023316"/>
    </source>
</evidence>
<dbReference type="Gene3D" id="3.40.710.10">
    <property type="entry name" value="DD-peptidase/beta-lactamase superfamily"/>
    <property type="match status" value="1"/>
</dbReference>
<dbReference type="Gene3D" id="2.60.410.10">
    <property type="entry name" value="D-Ala-D-Ala carboxypeptidase, C-terminal domain"/>
    <property type="match status" value="1"/>
</dbReference>
<dbReference type="InterPro" id="IPR037167">
    <property type="entry name" value="Peptidase_S11_C_sf"/>
</dbReference>
<comment type="pathway">
    <text evidence="2">Cell wall biogenesis; peptidoglycan biosynthesis.</text>
</comment>
<dbReference type="SUPFAM" id="SSF69189">
    <property type="entry name" value="Penicillin-binding protein associated domain"/>
    <property type="match status" value="1"/>
</dbReference>
<keyword evidence="11" id="KW-0961">Cell wall biogenesis/degradation</keyword>
<protein>
    <recommendedName>
        <fullName evidence="4">serine-type D-Ala-D-Ala carboxypeptidase</fullName>
        <ecNumber evidence="4">3.4.16.4</ecNumber>
    </recommendedName>
</protein>
<evidence type="ECO:0000256" key="6">
    <source>
        <dbReference type="ARBA" id="ARBA00022670"/>
    </source>
</evidence>
<evidence type="ECO:0000256" key="1">
    <source>
        <dbReference type="ARBA" id="ARBA00003217"/>
    </source>
</evidence>
<evidence type="ECO:0000256" key="13">
    <source>
        <dbReference type="RuleBase" id="RU004016"/>
    </source>
</evidence>
<keyword evidence="7" id="KW-0732">Signal</keyword>
<dbReference type="GO" id="GO:0009002">
    <property type="term" value="F:serine-type D-Ala-D-Ala carboxypeptidase activity"/>
    <property type="evidence" value="ECO:0007669"/>
    <property type="project" value="UniProtKB-EC"/>
</dbReference>
<comment type="caution">
    <text evidence="15">The sequence shown here is derived from an EMBL/GenBank/DDBJ whole genome shotgun (WGS) entry which is preliminary data.</text>
</comment>
<keyword evidence="8 15" id="KW-0378">Hydrolase</keyword>
<evidence type="ECO:0000256" key="8">
    <source>
        <dbReference type="ARBA" id="ARBA00022801"/>
    </source>
</evidence>
<dbReference type="Pfam" id="PF07943">
    <property type="entry name" value="PBP5_C"/>
    <property type="match status" value="1"/>
</dbReference>
<dbReference type="InterPro" id="IPR012907">
    <property type="entry name" value="Peptidase_S11_C"/>
</dbReference>
<reference evidence="15 16" key="1">
    <citation type="journal article" date="2020" name="Microorganisms">
        <title>Osmotic Adaptation and Compatible Solute Biosynthesis of Phototrophic Bacteria as Revealed from Genome Analyses.</title>
        <authorList>
            <person name="Imhoff J.F."/>
            <person name="Rahn T."/>
            <person name="Kunzel S."/>
            <person name="Keller A."/>
            <person name="Neulinger S.C."/>
        </authorList>
    </citation>
    <scope>NUCLEOTIDE SEQUENCE [LARGE SCALE GENOMIC DNA]</scope>
    <source>
        <strain evidence="15 16">DSM 6210</strain>
    </source>
</reference>
<accession>A0ABS1CND4</accession>
<dbReference type="EC" id="3.4.16.4" evidence="4"/>
<keyword evidence="6" id="KW-0645">Protease</keyword>
<evidence type="ECO:0000256" key="10">
    <source>
        <dbReference type="ARBA" id="ARBA00022984"/>
    </source>
</evidence>
<keyword evidence="5 15" id="KW-0121">Carboxypeptidase</keyword>
<evidence type="ECO:0000256" key="5">
    <source>
        <dbReference type="ARBA" id="ARBA00022645"/>
    </source>
</evidence>
<proteinExistence type="inferred from homology"/>
<comment type="catalytic activity">
    <reaction evidence="12">
        <text>Preferential cleavage: (Ac)2-L-Lys-D-Ala-|-D-Ala. Also transpeptidation of peptidyl-alanyl moieties that are N-acyl substituents of D-alanine.</text>
        <dbReference type="EC" id="3.4.16.4"/>
    </reaction>
</comment>